<dbReference type="InterPro" id="IPR004919">
    <property type="entry name" value="GmrSD_N"/>
</dbReference>
<protein>
    <submittedName>
        <fullName evidence="2">DUF262 domain-containing protein</fullName>
    </submittedName>
</protein>
<gene>
    <name evidence="2" type="ORF">HZZ05_12125</name>
</gene>
<dbReference type="Pfam" id="PF03235">
    <property type="entry name" value="GmrSD_N"/>
    <property type="match status" value="1"/>
</dbReference>
<dbReference type="AlphaFoldDB" id="A0A853EQ16"/>
<reference evidence="2 3" key="1">
    <citation type="submission" date="2020-07" db="EMBL/GenBank/DDBJ databases">
        <title>MOT database genomes.</title>
        <authorList>
            <person name="Joseph S."/>
            <person name="Aduse-Opoku J."/>
            <person name="Hashim A."/>
            <person name="Wade W."/>
            <person name="Curtis M."/>
        </authorList>
    </citation>
    <scope>NUCLEOTIDE SEQUENCE [LARGE SCALE GENOMIC DNA]</scope>
    <source>
        <strain evidence="2 3">WMus004</strain>
    </source>
</reference>
<name>A0A853EQ16_9ACTO</name>
<evidence type="ECO:0000313" key="2">
    <source>
        <dbReference type="EMBL" id="NYS70241.1"/>
    </source>
</evidence>
<comment type="caution">
    <text evidence="2">The sequence shown here is derived from an EMBL/GenBank/DDBJ whole genome shotgun (WGS) entry which is preliminary data.</text>
</comment>
<accession>A0A853EQ16</accession>
<dbReference type="PANTHER" id="PTHR37292:SF2">
    <property type="entry name" value="DUF262 DOMAIN-CONTAINING PROTEIN"/>
    <property type="match status" value="1"/>
</dbReference>
<dbReference type="EMBL" id="JACBXV010000242">
    <property type="protein sequence ID" value="NYS70241.1"/>
    <property type="molecule type" value="Genomic_DNA"/>
</dbReference>
<dbReference type="RefSeq" id="WP_179901476.1">
    <property type="nucleotide sequence ID" value="NZ_JACBXV010000242.1"/>
</dbReference>
<feature type="domain" description="GmrSD restriction endonucleases N-terminal" evidence="1">
    <location>
        <begin position="19"/>
        <end position="212"/>
    </location>
</feature>
<dbReference type="Proteomes" id="UP000572528">
    <property type="component" value="Unassembled WGS sequence"/>
</dbReference>
<evidence type="ECO:0000259" key="1">
    <source>
        <dbReference type="Pfam" id="PF03235"/>
    </source>
</evidence>
<proteinExistence type="predicted"/>
<organism evidence="2 3">
    <name type="scientific">Actinomyces bowdenii</name>
    <dbReference type="NCBI Taxonomy" id="131109"/>
    <lineage>
        <taxon>Bacteria</taxon>
        <taxon>Bacillati</taxon>
        <taxon>Actinomycetota</taxon>
        <taxon>Actinomycetes</taxon>
        <taxon>Actinomycetales</taxon>
        <taxon>Actinomycetaceae</taxon>
        <taxon>Actinomyces</taxon>
    </lineage>
</organism>
<dbReference type="PANTHER" id="PTHR37292">
    <property type="entry name" value="VNG6097C"/>
    <property type="match status" value="1"/>
</dbReference>
<sequence>MDDSRARSTAEAYTILDLHDLVRAGRIRVPQFQRSFRWEDKDVLALFDSLLRGFPVGSLLLWKRPAEAARLRIGALDVEAPEVSDALWVVDGQQRITSLVSAVDPAGVSDRRFALGYSLKDAAVVPLREPEDDLVVPVPDLVDLGRAFRWLAEHPEVGGKSARIQEVVERLSKVKLPATIMEQAEENVLREVFDRINNRGKRLNTAEIFDAIHGGGDRGATTAGIAASIDAATSFGLLEDKAVVQALLVRRHTDITRDVHGEFSRSRREVSDFPAESEEEAYIGTERALLAAVRFLQEQCGVPHVTFLPFRFQLLVLVRFFSLFLEPKERNLELLSRWFWRTSAGADELGISGSQTDLRDMARCVVLGEESASVQRLLEAAVLPKEPPIPDLSAFRTTRSDSKVILMAMWNRRPVDLLTGEPMTVEALAEQLVGETTPRAVVADLVPPAQLGREAAVAANKVISAVDGREMPGYLEGGCDLASLLLDRDMLACLQGNRFAEFNSRRRDALKDYLREFLAVRTAHGHEDSAPLSEFIFDDEPELERP</sequence>
<evidence type="ECO:0000313" key="3">
    <source>
        <dbReference type="Proteomes" id="UP000572528"/>
    </source>
</evidence>